<dbReference type="SUPFAM" id="SSF53474">
    <property type="entry name" value="alpha/beta-Hydrolases"/>
    <property type="match status" value="1"/>
</dbReference>
<evidence type="ECO:0000256" key="1">
    <source>
        <dbReference type="ARBA" id="ARBA00001957"/>
    </source>
</evidence>
<comment type="cofactor">
    <cofactor evidence="1">
        <name>pantetheine 4'-phosphate</name>
        <dbReference type="ChEBI" id="CHEBI:47942"/>
    </cofactor>
</comment>
<dbReference type="InterPro" id="IPR001242">
    <property type="entry name" value="Condensation_dom"/>
</dbReference>
<dbReference type="EMBL" id="BAAASG010000007">
    <property type="protein sequence ID" value="GAA2489665.1"/>
    <property type="molecule type" value="Genomic_DNA"/>
</dbReference>
<dbReference type="Gene3D" id="3.40.50.1820">
    <property type="entry name" value="alpha/beta hydrolase"/>
    <property type="match status" value="1"/>
</dbReference>
<dbReference type="Proteomes" id="UP001501777">
    <property type="component" value="Unassembled WGS sequence"/>
</dbReference>
<evidence type="ECO:0000313" key="6">
    <source>
        <dbReference type="Proteomes" id="UP001501777"/>
    </source>
</evidence>
<dbReference type="InterPro" id="IPR009081">
    <property type="entry name" value="PP-bd_ACP"/>
</dbReference>
<proteinExistence type="predicted"/>
<dbReference type="PROSITE" id="PS00012">
    <property type="entry name" value="PHOSPHOPANTETHEINE"/>
    <property type="match status" value="1"/>
</dbReference>
<dbReference type="CDD" id="cd19540">
    <property type="entry name" value="LCL_NRPS-like"/>
    <property type="match status" value="1"/>
</dbReference>
<name>A0ABN3LUB1_STRLO</name>
<dbReference type="PANTHER" id="PTHR45527">
    <property type="entry name" value="NONRIBOSOMAL PEPTIDE SYNTHETASE"/>
    <property type="match status" value="1"/>
</dbReference>
<dbReference type="PANTHER" id="PTHR45527:SF1">
    <property type="entry name" value="FATTY ACID SYNTHASE"/>
    <property type="match status" value="1"/>
</dbReference>
<dbReference type="Pfam" id="PF00550">
    <property type="entry name" value="PP-binding"/>
    <property type="match status" value="2"/>
</dbReference>
<evidence type="ECO:0000259" key="4">
    <source>
        <dbReference type="PROSITE" id="PS50075"/>
    </source>
</evidence>
<gene>
    <name evidence="5" type="ORF">GCM10010276_30770</name>
</gene>
<dbReference type="Pfam" id="PF00975">
    <property type="entry name" value="Thioesterase"/>
    <property type="match status" value="1"/>
</dbReference>
<dbReference type="SMART" id="SM00824">
    <property type="entry name" value="PKS_TE"/>
    <property type="match status" value="1"/>
</dbReference>
<keyword evidence="3" id="KW-0597">Phosphoprotein</keyword>
<feature type="domain" description="Carrier" evidence="4">
    <location>
        <begin position="17"/>
        <end position="92"/>
    </location>
</feature>
<reference evidence="5 6" key="1">
    <citation type="journal article" date="2019" name="Int. J. Syst. Evol. Microbiol.">
        <title>The Global Catalogue of Microorganisms (GCM) 10K type strain sequencing project: providing services to taxonomists for standard genome sequencing and annotation.</title>
        <authorList>
            <consortium name="The Broad Institute Genomics Platform"/>
            <consortium name="The Broad Institute Genome Sequencing Center for Infectious Disease"/>
            <person name="Wu L."/>
            <person name="Ma J."/>
        </authorList>
    </citation>
    <scope>NUCLEOTIDE SEQUENCE [LARGE SCALE GENOMIC DNA]</scope>
    <source>
        <strain evidence="5 6">JCM 4395</strain>
    </source>
</reference>
<dbReference type="InterPro" id="IPR006162">
    <property type="entry name" value="Ppantetheine_attach_site"/>
</dbReference>
<dbReference type="InterPro" id="IPR020802">
    <property type="entry name" value="TesA-like"/>
</dbReference>
<accession>A0ABN3LUB1</accession>
<dbReference type="SUPFAM" id="SSF47336">
    <property type="entry name" value="ACP-like"/>
    <property type="match status" value="2"/>
</dbReference>
<protein>
    <recommendedName>
        <fullName evidence="4">Carrier domain-containing protein</fullName>
    </recommendedName>
</protein>
<dbReference type="Pfam" id="PF00668">
    <property type="entry name" value="Condensation"/>
    <property type="match status" value="1"/>
</dbReference>
<sequence length="923" mass="99976">MMPGEWSMSVPDAPVHSLRSSSEQVLCEMFAGLFGLDGVDADADFFDLGGTSALATRLVGQIRTVFPGDITFGDVFEKPTPRGLAEVLDQAAAASPRLRPAVRPARIPLSPGQSTFWFYEQLRGPSADHTILLSLKLTGPLDRDALAWAFDRLVDKHEILRTVFPSDQGEPHQVVLDPAAVRPGLRVADVAGDRVCAELSWRAALPFDLTTEPPLRAWLLAISPDEHVLLVSLHHIAGDGWSTAPLWRDLSAAYLARRDGLPWQPQPLAVQYADYSIWKRGLLGHESDSRSVIARQARYWAQTLAGLPEELPLPVDRPRPARLTARADGVRFTVSPDARHRLLAQATAAQATPLTTLRAAVAVLLAKLGGGSDIPIGGLVSGRTGPGLEDAIGFFVNTQVLRCTWEGDPTFETVLAHVRQAEIGAYANQDMPFDRIVELLKPARLPARNPLFQVMVVLDEGIGAGRDLFGCVAERQEVDLLGLPTFDLSFNFALPEAHEGADAGIEGWLGYSPDLFDRSTVERIADQAVHLIDAMTASPTTPLSAFALPWPVEARPVRRTAVDPTVPVTADTAPRPRTPRLDALCGAFAQILGAEKFGADDNFFELGGHSLMAVRLVSRIRSTLGTDLPVRVVFEHPSPAGIDRWLDRTEAGTGTPGPAADGLDVVLRIRPEGDRTPVFVMPPALGLSWCYRPMSRWLADGFPMYGLQSRGIRGDGPVGRTLTDIATDFVGEVRRIQPNGPYQLLGWSFGGNVAHAMAVMLEAAGEEVSMLALLDSYPWDGEQTDPVPNVEPTVADPQLTTEELRRVLQASPGTAAAIPDEYLPALAKVFANNRGALLQHRSGRFGGDVLMFTAADSVEQGMDPRSWQKFVDGSLKTVSVSGNHYEVFGPEPLATIMSVVNAELTAHHDRNRARATQERGVTG</sequence>
<dbReference type="Gene3D" id="3.30.559.10">
    <property type="entry name" value="Chloramphenicol acetyltransferase-like domain"/>
    <property type="match status" value="1"/>
</dbReference>
<dbReference type="Gene3D" id="3.30.559.30">
    <property type="entry name" value="Nonribosomal peptide synthetase, condensation domain"/>
    <property type="match status" value="1"/>
</dbReference>
<dbReference type="InterPro" id="IPR029058">
    <property type="entry name" value="AB_hydrolase_fold"/>
</dbReference>
<dbReference type="InterPro" id="IPR001031">
    <property type="entry name" value="Thioesterase"/>
</dbReference>
<comment type="caution">
    <text evidence="5">The sequence shown here is derived from an EMBL/GenBank/DDBJ whole genome shotgun (WGS) entry which is preliminary data.</text>
</comment>
<keyword evidence="2" id="KW-0596">Phosphopantetheine</keyword>
<feature type="domain" description="Carrier" evidence="4">
    <location>
        <begin position="575"/>
        <end position="650"/>
    </location>
</feature>
<dbReference type="Gene3D" id="1.10.1200.10">
    <property type="entry name" value="ACP-like"/>
    <property type="match status" value="1"/>
</dbReference>
<dbReference type="InterPro" id="IPR036736">
    <property type="entry name" value="ACP-like_sf"/>
</dbReference>
<keyword evidence="6" id="KW-1185">Reference proteome</keyword>
<evidence type="ECO:0000313" key="5">
    <source>
        <dbReference type="EMBL" id="GAA2489665.1"/>
    </source>
</evidence>
<dbReference type="InterPro" id="IPR023213">
    <property type="entry name" value="CAT-like_dom_sf"/>
</dbReference>
<dbReference type="PROSITE" id="PS50075">
    <property type="entry name" value="CARRIER"/>
    <property type="match status" value="2"/>
</dbReference>
<organism evidence="5 6">
    <name type="scientific">Streptomyces longisporus</name>
    <dbReference type="NCBI Taxonomy" id="1948"/>
    <lineage>
        <taxon>Bacteria</taxon>
        <taxon>Bacillati</taxon>
        <taxon>Actinomycetota</taxon>
        <taxon>Actinomycetes</taxon>
        <taxon>Kitasatosporales</taxon>
        <taxon>Streptomycetaceae</taxon>
        <taxon>Streptomyces</taxon>
    </lineage>
</organism>
<evidence type="ECO:0000256" key="3">
    <source>
        <dbReference type="ARBA" id="ARBA00022553"/>
    </source>
</evidence>
<dbReference type="SUPFAM" id="SSF52777">
    <property type="entry name" value="CoA-dependent acyltransferases"/>
    <property type="match status" value="2"/>
</dbReference>
<dbReference type="SMART" id="SM00823">
    <property type="entry name" value="PKS_PP"/>
    <property type="match status" value="2"/>
</dbReference>
<dbReference type="InterPro" id="IPR020806">
    <property type="entry name" value="PKS_PP-bd"/>
</dbReference>
<evidence type="ECO:0000256" key="2">
    <source>
        <dbReference type="ARBA" id="ARBA00022450"/>
    </source>
</evidence>